<sequence length="105" mass="12170">MQNKQKTKQRDKELRNNNTNSEPQPKLEMSGWNWRQMGRNQRSRLEMDGSKSEMGSNGFEDGFEDDGNRVLNLETDAQIETRSMDGSKVDDTGTNQIFGRIEQNR</sequence>
<evidence type="ECO:0000313" key="2">
    <source>
        <dbReference type="EnsemblPlants" id="MELO3C024790.2.1"/>
    </source>
</evidence>
<dbReference type="Gramene" id="MELO3C024790.2.1">
    <property type="protein sequence ID" value="MELO3C024790.2.1"/>
    <property type="gene ID" value="MELO3C024790.2"/>
</dbReference>
<feature type="compositionally biased region" description="Basic and acidic residues" evidence="1">
    <location>
        <begin position="82"/>
        <end position="91"/>
    </location>
</feature>
<accession>A0A9I9DWA3</accession>
<feature type="region of interest" description="Disordered" evidence="1">
    <location>
        <begin position="1"/>
        <end position="67"/>
    </location>
</feature>
<feature type="region of interest" description="Disordered" evidence="1">
    <location>
        <begin position="82"/>
        <end position="105"/>
    </location>
</feature>
<proteinExistence type="predicted"/>
<evidence type="ECO:0000256" key="1">
    <source>
        <dbReference type="SAM" id="MobiDB-lite"/>
    </source>
</evidence>
<name>A0A9I9DWA3_CUCME</name>
<dbReference type="AlphaFoldDB" id="A0A9I9DWA3"/>
<reference evidence="2" key="1">
    <citation type="submission" date="2023-03" db="UniProtKB">
        <authorList>
            <consortium name="EnsemblPlants"/>
        </authorList>
    </citation>
    <scope>IDENTIFICATION</scope>
</reference>
<protein>
    <submittedName>
        <fullName evidence="2">Uncharacterized protein</fullName>
    </submittedName>
</protein>
<dbReference type="EnsemblPlants" id="MELO3C024790.2.1">
    <property type="protein sequence ID" value="MELO3C024790.2.1"/>
    <property type="gene ID" value="MELO3C024790.2"/>
</dbReference>
<organism evidence="2">
    <name type="scientific">Cucumis melo</name>
    <name type="common">Muskmelon</name>
    <dbReference type="NCBI Taxonomy" id="3656"/>
    <lineage>
        <taxon>Eukaryota</taxon>
        <taxon>Viridiplantae</taxon>
        <taxon>Streptophyta</taxon>
        <taxon>Embryophyta</taxon>
        <taxon>Tracheophyta</taxon>
        <taxon>Spermatophyta</taxon>
        <taxon>Magnoliopsida</taxon>
        <taxon>eudicotyledons</taxon>
        <taxon>Gunneridae</taxon>
        <taxon>Pentapetalae</taxon>
        <taxon>rosids</taxon>
        <taxon>fabids</taxon>
        <taxon>Cucurbitales</taxon>
        <taxon>Cucurbitaceae</taxon>
        <taxon>Benincaseae</taxon>
        <taxon>Cucumis</taxon>
    </lineage>
</organism>